<keyword evidence="4" id="KW-0572">Peptidoglycan-anchor</keyword>
<evidence type="ECO:0000256" key="6">
    <source>
        <dbReference type="SAM" id="Phobius"/>
    </source>
</evidence>
<organism evidence="9 10">
    <name type="scientific">Streptococcus vestibularis</name>
    <dbReference type="NCBI Taxonomy" id="1343"/>
    <lineage>
        <taxon>Bacteria</taxon>
        <taxon>Bacillati</taxon>
        <taxon>Bacillota</taxon>
        <taxon>Bacilli</taxon>
        <taxon>Lactobacillales</taxon>
        <taxon>Streptococcaceae</taxon>
        <taxon>Streptococcus</taxon>
    </lineage>
</organism>
<feature type="region of interest" description="Disordered" evidence="5">
    <location>
        <begin position="135"/>
        <end position="260"/>
    </location>
</feature>
<dbReference type="Proteomes" id="UP000703822">
    <property type="component" value="Unassembled WGS sequence"/>
</dbReference>
<dbReference type="InterPro" id="IPR019931">
    <property type="entry name" value="LPXTG_anchor"/>
</dbReference>
<evidence type="ECO:0000256" key="3">
    <source>
        <dbReference type="ARBA" id="ARBA00022729"/>
    </source>
</evidence>
<keyword evidence="1" id="KW-0134">Cell wall</keyword>
<evidence type="ECO:0000256" key="4">
    <source>
        <dbReference type="ARBA" id="ARBA00023088"/>
    </source>
</evidence>
<reference evidence="9" key="1">
    <citation type="submission" date="2021-05" db="EMBL/GenBank/DDBJ databases">
        <title>Infant gut strain persistence is associated with maternal origin, phylogeny, and functional potential including surface adhesion and iron acquisition.</title>
        <authorList>
            <person name="Lou Y.C."/>
        </authorList>
    </citation>
    <scope>NUCLEOTIDE SEQUENCE</scope>
    <source>
        <strain evidence="9">L3_122_031G1_dasL3_122_031G1_maxbin2.maxbin.025s ta_sub</strain>
    </source>
</reference>
<feature type="chain" id="PRO_5039532512" evidence="7">
    <location>
        <begin position="22"/>
        <end position="292"/>
    </location>
</feature>
<dbReference type="AlphaFoldDB" id="A0A943LST1"/>
<proteinExistence type="predicted"/>
<feature type="signal peptide" evidence="7">
    <location>
        <begin position="1"/>
        <end position="21"/>
    </location>
</feature>
<comment type="caution">
    <text evidence="9">The sequence shown here is derived from an EMBL/GenBank/DDBJ whole genome shotgun (WGS) entry which is preliminary data.</text>
</comment>
<keyword evidence="6" id="KW-0472">Membrane</keyword>
<evidence type="ECO:0000313" key="9">
    <source>
        <dbReference type="EMBL" id="MBS6097704.1"/>
    </source>
</evidence>
<keyword evidence="2" id="KW-0964">Secreted</keyword>
<evidence type="ECO:0000256" key="7">
    <source>
        <dbReference type="SAM" id="SignalP"/>
    </source>
</evidence>
<feature type="compositionally biased region" description="Low complexity" evidence="5">
    <location>
        <begin position="190"/>
        <end position="207"/>
    </location>
</feature>
<dbReference type="RefSeq" id="WP_247918486.1">
    <property type="nucleotide sequence ID" value="NZ_JALDVO010000004.1"/>
</dbReference>
<feature type="compositionally biased region" description="Basic and acidic residues" evidence="5">
    <location>
        <begin position="220"/>
        <end position="229"/>
    </location>
</feature>
<keyword evidence="6" id="KW-1133">Transmembrane helix</keyword>
<gene>
    <name evidence="9" type="ORF">KH901_04420</name>
</gene>
<evidence type="ECO:0000313" key="10">
    <source>
        <dbReference type="Proteomes" id="UP000703822"/>
    </source>
</evidence>
<dbReference type="EMBL" id="JAHAGS010000076">
    <property type="protein sequence ID" value="MBS6097704.1"/>
    <property type="molecule type" value="Genomic_DNA"/>
</dbReference>
<dbReference type="Pfam" id="PF00746">
    <property type="entry name" value="Gram_pos_anchor"/>
    <property type="match status" value="1"/>
</dbReference>
<accession>A0A943LST1</accession>
<feature type="domain" description="Gram-positive cocci surface proteins LPxTG" evidence="8">
    <location>
        <begin position="249"/>
        <end position="286"/>
    </location>
</feature>
<feature type="transmembrane region" description="Helical" evidence="6">
    <location>
        <begin position="263"/>
        <end position="283"/>
    </location>
</feature>
<feature type="compositionally biased region" description="Low complexity" evidence="5">
    <location>
        <begin position="172"/>
        <end position="182"/>
    </location>
</feature>
<sequence length="292" mass="30876">MKKYYSLVAVTTLSVALLGTAASTGASNTVKADSIEVGTSSSLKTVTSSGNWEISPFGEPFYKMSGTLPEGLTSSVQGVATDNQTGEEVSYIPFNGYEQSKSFDIEVRPGTLHVEHNPTHSYTLKISTEDGSFSQDIYIPPFNGNSDESKQSEGSSSTESSSSSVRPNQIAPSESSSSPSSESKTEVEKNYSNSETNKSSNSSSSSNDTRESTPKLQAKSNEKDSETLHEGQVSPSSTLGSSSSAVKKNTEKKSLLPNTGEKATGLFISIGAILVVFAVVLGFKKKPDEKGK</sequence>
<keyword evidence="6" id="KW-0812">Transmembrane</keyword>
<feature type="compositionally biased region" description="Low complexity" evidence="5">
    <location>
        <begin position="152"/>
        <end position="164"/>
    </location>
</feature>
<evidence type="ECO:0000256" key="2">
    <source>
        <dbReference type="ARBA" id="ARBA00022525"/>
    </source>
</evidence>
<dbReference type="NCBIfam" id="TIGR01167">
    <property type="entry name" value="LPXTG_anchor"/>
    <property type="match status" value="1"/>
</dbReference>
<feature type="compositionally biased region" description="Low complexity" evidence="5">
    <location>
        <begin position="234"/>
        <end position="244"/>
    </location>
</feature>
<keyword evidence="3 7" id="KW-0732">Signal</keyword>
<name>A0A943LST1_STRVE</name>
<evidence type="ECO:0000259" key="8">
    <source>
        <dbReference type="Pfam" id="PF00746"/>
    </source>
</evidence>
<protein>
    <submittedName>
        <fullName evidence="9">LPXTG cell wall anchor domain-containing protein</fullName>
    </submittedName>
</protein>
<evidence type="ECO:0000256" key="5">
    <source>
        <dbReference type="SAM" id="MobiDB-lite"/>
    </source>
</evidence>
<evidence type="ECO:0000256" key="1">
    <source>
        <dbReference type="ARBA" id="ARBA00022512"/>
    </source>
</evidence>